<dbReference type="AlphaFoldDB" id="A0A9D1KU87"/>
<evidence type="ECO:0000256" key="6">
    <source>
        <dbReference type="ARBA" id="ARBA00022989"/>
    </source>
</evidence>
<dbReference type="Pfam" id="PF03547">
    <property type="entry name" value="Mem_trans"/>
    <property type="match status" value="1"/>
</dbReference>
<accession>A0A9D1KU87</accession>
<feature type="transmembrane region" description="Helical" evidence="8">
    <location>
        <begin position="58"/>
        <end position="79"/>
    </location>
</feature>
<dbReference type="PANTHER" id="PTHR36838">
    <property type="entry name" value="AUXIN EFFLUX CARRIER FAMILY PROTEIN"/>
    <property type="match status" value="1"/>
</dbReference>
<evidence type="ECO:0000256" key="5">
    <source>
        <dbReference type="ARBA" id="ARBA00022692"/>
    </source>
</evidence>
<feature type="transmembrane region" description="Helical" evidence="8">
    <location>
        <begin position="6"/>
        <end position="23"/>
    </location>
</feature>
<keyword evidence="5 8" id="KW-0812">Transmembrane</keyword>
<evidence type="ECO:0000313" key="10">
    <source>
        <dbReference type="Proteomes" id="UP000824159"/>
    </source>
</evidence>
<feature type="transmembrane region" description="Helical" evidence="8">
    <location>
        <begin position="239"/>
        <end position="256"/>
    </location>
</feature>
<feature type="transmembrane region" description="Helical" evidence="8">
    <location>
        <begin position="292"/>
        <end position="315"/>
    </location>
</feature>
<evidence type="ECO:0000256" key="8">
    <source>
        <dbReference type="SAM" id="Phobius"/>
    </source>
</evidence>
<keyword evidence="7 8" id="KW-0472">Membrane</keyword>
<organism evidence="9 10">
    <name type="scientific">Candidatus Allocopromorpha excrementavium</name>
    <dbReference type="NCBI Taxonomy" id="2840741"/>
    <lineage>
        <taxon>Bacteria</taxon>
        <taxon>Bacillati</taxon>
        <taxon>Bacillota</taxon>
        <taxon>Clostridia</taxon>
        <taxon>Eubacteriales</taxon>
        <taxon>Eubacteriaceae</taxon>
        <taxon>Eubacteriaceae incertae sedis</taxon>
        <taxon>Candidatus Allocopromorpha</taxon>
    </lineage>
</organism>
<sequence>MYGKYLVLFAILFTGWLLRKIDFIDDKMDHSMNKLIVYFAYPCLIVHNIGSLDMTRSLIVDFGITFVLSLVLFYLYGFFCKGYGKLRKFPKEESAVAEFAMATPNNGFMGFPVALIFFGDKGLLLMLAHNAAMNFFIFTYGIKLLKSMQKDEIKKRAPGQFVKAVFKLIMNPNILALIIGFAVSLLGFGIPEAVDEYLLYIGNISTPMAMIFIGSTLSGYKFKDIIKDRVTIEGSAVKLAVLPLLTAAALYFIPIAPVIKCIVSLGIAFPTAATVSMLAEQEGLEAGIASKILFLSTVVSIATIPGFINLIMFMFM</sequence>
<feature type="transmembrane region" description="Helical" evidence="8">
    <location>
        <begin position="35"/>
        <end position="52"/>
    </location>
</feature>
<keyword evidence="4" id="KW-1003">Cell membrane</keyword>
<gene>
    <name evidence="9" type="ORF">IAD12_04905</name>
</gene>
<feature type="transmembrane region" description="Helical" evidence="8">
    <location>
        <begin position="197"/>
        <end position="218"/>
    </location>
</feature>
<evidence type="ECO:0000256" key="3">
    <source>
        <dbReference type="ARBA" id="ARBA00022448"/>
    </source>
</evidence>
<name>A0A9D1KU87_9FIRM</name>
<protein>
    <submittedName>
        <fullName evidence="9">AEC family transporter</fullName>
    </submittedName>
</protein>
<comment type="caution">
    <text evidence="9">The sequence shown here is derived from an EMBL/GenBank/DDBJ whole genome shotgun (WGS) entry which is preliminary data.</text>
</comment>
<keyword evidence="3" id="KW-0813">Transport</keyword>
<proteinExistence type="inferred from homology"/>
<reference evidence="9" key="1">
    <citation type="submission" date="2020-10" db="EMBL/GenBank/DDBJ databases">
        <authorList>
            <person name="Gilroy R."/>
        </authorList>
    </citation>
    <scope>NUCLEOTIDE SEQUENCE</scope>
    <source>
        <strain evidence="9">CHK176-22527</strain>
    </source>
</reference>
<evidence type="ECO:0000256" key="4">
    <source>
        <dbReference type="ARBA" id="ARBA00022475"/>
    </source>
</evidence>
<dbReference type="GO" id="GO:0005886">
    <property type="term" value="C:plasma membrane"/>
    <property type="evidence" value="ECO:0007669"/>
    <property type="project" value="UniProtKB-SubCell"/>
</dbReference>
<dbReference type="GO" id="GO:0055085">
    <property type="term" value="P:transmembrane transport"/>
    <property type="evidence" value="ECO:0007669"/>
    <property type="project" value="InterPro"/>
</dbReference>
<dbReference type="InterPro" id="IPR038770">
    <property type="entry name" value="Na+/solute_symporter_sf"/>
</dbReference>
<feature type="transmembrane region" description="Helical" evidence="8">
    <location>
        <begin position="99"/>
        <end position="118"/>
    </location>
</feature>
<feature type="transmembrane region" description="Helical" evidence="8">
    <location>
        <begin position="165"/>
        <end position="191"/>
    </location>
</feature>
<dbReference type="Gene3D" id="1.20.1530.20">
    <property type="match status" value="2"/>
</dbReference>
<dbReference type="Proteomes" id="UP000824159">
    <property type="component" value="Unassembled WGS sequence"/>
</dbReference>
<comment type="similarity">
    <text evidence="2">Belongs to the auxin efflux carrier (TC 2.A.69) family.</text>
</comment>
<dbReference type="InterPro" id="IPR004776">
    <property type="entry name" value="Mem_transp_PIN-like"/>
</dbReference>
<evidence type="ECO:0000256" key="2">
    <source>
        <dbReference type="ARBA" id="ARBA00010145"/>
    </source>
</evidence>
<reference evidence="9" key="2">
    <citation type="journal article" date="2021" name="PeerJ">
        <title>Extensive microbial diversity within the chicken gut microbiome revealed by metagenomics and culture.</title>
        <authorList>
            <person name="Gilroy R."/>
            <person name="Ravi A."/>
            <person name="Getino M."/>
            <person name="Pursley I."/>
            <person name="Horton D.L."/>
            <person name="Alikhan N.F."/>
            <person name="Baker D."/>
            <person name="Gharbi K."/>
            <person name="Hall N."/>
            <person name="Watson M."/>
            <person name="Adriaenssens E.M."/>
            <person name="Foster-Nyarko E."/>
            <person name="Jarju S."/>
            <person name="Secka A."/>
            <person name="Antonio M."/>
            <person name="Oren A."/>
            <person name="Chaudhuri R.R."/>
            <person name="La Ragione R."/>
            <person name="Hildebrand F."/>
            <person name="Pallen M.J."/>
        </authorList>
    </citation>
    <scope>NUCLEOTIDE SEQUENCE</scope>
    <source>
        <strain evidence="9">CHK176-22527</strain>
    </source>
</reference>
<feature type="transmembrane region" description="Helical" evidence="8">
    <location>
        <begin position="124"/>
        <end position="145"/>
    </location>
</feature>
<comment type="subcellular location">
    <subcellularLocation>
        <location evidence="1">Cell membrane</location>
        <topology evidence="1">Multi-pass membrane protein</topology>
    </subcellularLocation>
</comment>
<feature type="transmembrane region" description="Helical" evidence="8">
    <location>
        <begin position="262"/>
        <end position="280"/>
    </location>
</feature>
<dbReference type="EMBL" id="DVLX01000059">
    <property type="protein sequence ID" value="HIT99576.1"/>
    <property type="molecule type" value="Genomic_DNA"/>
</dbReference>
<dbReference type="PANTHER" id="PTHR36838:SF1">
    <property type="entry name" value="SLR1864 PROTEIN"/>
    <property type="match status" value="1"/>
</dbReference>
<evidence type="ECO:0000256" key="7">
    <source>
        <dbReference type="ARBA" id="ARBA00023136"/>
    </source>
</evidence>
<evidence type="ECO:0000313" key="9">
    <source>
        <dbReference type="EMBL" id="HIT99576.1"/>
    </source>
</evidence>
<evidence type="ECO:0000256" key="1">
    <source>
        <dbReference type="ARBA" id="ARBA00004651"/>
    </source>
</evidence>
<keyword evidence="6 8" id="KW-1133">Transmembrane helix</keyword>